<dbReference type="STRING" id="36087.A0A077ZCD1"/>
<dbReference type="GO" id="GO:0051536">
    <property type="term" value="F:iron-sulfur cluster binding"/>
    <property type="evidence" value="ECO:0007669"/>
    <property type="project" value="InterPro"/>
</dbReference>
<proteinExistence type="inferred from homology"/>
<feature type="compositionally biased region" description="Acidic residues" evidence="7">
    <location>
        <begin position="225"/>
        <end position="237"/>
    </location>
</feature>
<dbReference type="InterPro" id="IPR009088">
    <property type="entry name" value="TFIIA_b-brl"/>
</dbReference>
<gene>
    <name evidence="9" type="ORF">TTRE_0000453001</name>
</gene>
<dbReference type="CDD" id="cd07976">
    <property type="entry name" value="TFIIA_alpha_beta_like"/>
    <property type="match status" value="1"/>
</dbReference>
<evidence type="ECO:0000256" key="1">
    <source>
        <dbReference type="ARBA" id="ARBA00004123"/>
    </source>
</evidence>
<organism evidence="9 10">
    <name type="scientific">Trichuris trichiura</name>
    <name type="common">Whipworm</name>
    <name type="synonym">Trichocephalus trichiurus</name>
    <dbReference type="NCBI Taxonomy" id="36087"/>
    <lineage>
        <taxon>Eukaryota</taxon>
        <taxon>Metazoa</taxon>
        <taxon>Ecdysozoa</taxon>
        <taxon>Nematoda</taxon>
        <taxon>Enoplea</taxon>
        <taxon>Dorylaimia</taxon>
        <taxon>Trichinellida</taxon>
        <taxon>Trichuridae</taxon>
        <taxon>Trichuris</taxon>
    </lineage>
</organism>
<dbReference type="Pfam" id="PF03153">
    <property type="entry name" value="TFIIA"/>
    <property type="match status" value="2"/>
</dbReference>
<dbReference type="InterPro" id="IPR017870">
    <property type="entry name" value="FeS_cluster_insertion_CS"/>
</dbReference>
<dbReference type="PROSITE" id="PS01152">
    <property type="entry name" value="HESB"/>
    <property type="match status" value="1"/>
</dbReference>
<comment type="similarity">
    <text evidence="2">Belongs to the HesB/IscA family.</text>
</comment>
<comment type="subcellular location">
    <subcellularLocation>
        <location evidence="1">Nucleus</location>
    </subcellularLocation>
</comment>
<dbReference type="InterPro" id="IPR035903">
    <property type="entry name" value="HesB-like_dom_sf"/>
</dbReference>
<dbReference type="SUPFAM" id="SSF47396">
    <property type="entry name" value="Transcription factor IIA (TFIIA), alpha-helical domain"/>
    <property type="match status" value="1"/>
</dbReference>
<feature type="region of interest" description="Disordered" evidence="7">
    <location>
        <begin position="187"/>
        <end position="237"/>
    </location>
</feature>
<keyword evidence="10" id="KW-1185">Reference proteome</keyword>
<dbReference type="Gene3D" id="2.30.18.10">
    <property type="entry name" value="Transcription factor IIA (TFIIA), beta-barrel domain"/>
    <property type="match status" value="1"/>
</dbReference>
<evidence type="ECO:0000256" key="6">
    <source>
        <dbReference type="ARBA" id="ARBA00039743"/>
    </source>
</evidence>
<name>A0A077ZCD1_TRITR</name>
<dbReference type="InterPro" id="IPR000361">
    <property type="entry name" value="ATAP_core_dom"/>
</dbReference>
<dbReference type="FunFam" id="1.10.287.100:FF:000001">
    <property type="entry name" value="Transcription initiation factor IIA subunit"/>
    <property type="match status" value="1"/>
</dbReference>
<evidence type="ECO:0000256" key="2">
    <source>
        <dbReference type="ARBA" id="ARBA00006718"/>
    </source>
</evidence>
<dbReference type="Gene3D" id="2.60.300.12">
    <property type="entry name" value="HesB-like domain"/>
    <property type="match status" value="1"/>
</dbReference>
<dbReference type="GO" id="GO:0005672">
    <property type="term" value="C:transcription factor TFIIA complex"/>
    <property type="evidence" value="ECO:0007669"/>
    <property type="project" value="InterPro"/>
</dbReference>
<dbReference type="SUPFAM" id="SSF50784">
    <property type="entry name" value="Transcription factor IIA (TFIIA), beta-barrel domain"/>
    <property type="match status" value="1"/>
</dbReference>
<evidence type="ECO:0000256" key="5">
    <source>
        <dbReference type="ARBA" id="ARBA00023242"/>
    </source>
</evidence>
<accession>A0A077ZCD1</accession>
<comment type="similarity">
    <text evidence="3">Belongs to the TFIIA subunit 1 family.</text>
</comment>
<dbReference type="OrthoDB" id="333486at2759"/>
<dbReference type="FunFam" id="2.60.300.12:FF:000001">
    <property type="entry name" value="Iron-binding protein IscA"/>
    <property type="match status" value="1"/>
</dbReference>
<dbReference type="InterPro" id="IPR016092">
    <property type="entry name" value="ATAP"/>
</dbReference>
<keyword evidence="5" id="KW-0539">Nucleus</keyword>
<dbReference type="SMART" id="SM01371">
    <property type="entry name" value="TFIIA"/>
    <property type="match status" value="1"/>
</dbReference>
<dbReference type="PANTHER" id="PTHR12694">
    <property type="entry name" value="TRANSCRIPTION INITIATION FACTOR IIA SUBUNIT 1"/>
    <property type="match status" value="1"/>
</dbReference>
<reference evidence="9" key="1">
    <citation type="submission" date="2014-01" db="EMBL/GenBank/DDBJ databases">
        <authorList>
            <person name="Aslett M."/>
        </authorList>
    </citation>
    <scope>NUCLEOTIDE SEQUENCE</scope>
</reference>
<dbReference type="PANTHER" id="PTHR12694:SF8">
    <property type="entry name" value="TRANSCRIPTION INITIATION FACTOR IIA SUBUNIT 1"/>
    <property type="match status" value="1"/>
</dbReference>
<keyword evidence="4" id="KW-0804">Transcription</keyword>
<evidence type="ECO:0000259" key="8">
    <source>
        <dbReference type="Pfam" id="PF01521"/>
    </source>
</evidence>
<protein>
    <recommendedName>
        <fullName evidence="6">Iron-sulfur cluster assembly 1 homolog, mitochondrial</fullName>
    </recommendedName>
</protein>
<dbReference type="Gene3D" id="1.10.287.100">
    <property type="match status" value="1"/>
</dbReference>
<dbReference type="EMBL" id="HG806021">
    <property type="protein sequence ID" value="CDW56255.1"/>
    <property type="molecule type" value="Genomic_DNA"/>
</dbReference>
<evidence type="ECO:0000256" key="7">
    <source>
        <dbReference type="SAM" id="MobiDB-lite"/>
    </source>
</evidence>
<evidence type="ECO:0000256" key="3">
    <source>
        <dbReference type="ARBA" id="ARBA00010059"/>
    </source>
</evidence>
<evidence type="ECO:0000313" key="9">
    <source>
        <dbReference type="EMBL" id="CDW56255.1"/>
    </source>
</evidence>
<dbReference type="InterPro" id="IPR004855">
    <property type="entry name" value="TFIIA_asu/bsu"/>
</dbReference>
<dbReference type="Proteomes" id="UP000030665">
    <property type="component" value="Unassembled WGS sequence"/>
</dbReference>
<dbReference type="SUPFAM" id="SSF89360">
    <property type="entry name" value="HesB-like domain"/>
    <property type="match status" value="1"/>
</dbReference>
<dbReference type="GO" id="GO:0016226">
    <property type="term" value="P:iron-sulfur cluster assembly"/>
    <property type="evidence" value="ECO:0007669"/>
    <property type="project" value="InterPro"/>
</dbReference>
<dbReference type="GO" id="GO:0006367">
    <property type="term" value="P:transcription initiation at RNA polymerase II promoter"/>
    <property type="evidence" value="ECO:0007669"/>
    <property type="project" value="InterPro"/>
</dbReference>
<dbReference type="AlphaFoldDB" id="A0A077ZCD1"/>
<feature type="domain" description="Core" evidence="8">
    <location>
        <begin position="320"/>
        <end position="420"/>
    </location>
</feature>
<sequence length="424" mass="46414">MSAFHNSNPVNRIYRSVIDDVCSNSREGFLDEGLDEQVLQEFKHTWETKVLSTKAIDSFSENLNTGPVRGSYVPPVPATSHGVRIPMMSSLQLGPQGLPSNITLPAGLVAGTPSGFVIQPLAGGQIRYLPNAAAVQARPFMTKIVGAAPSSALASMVNKPVPQVDRSAPTDRAGIDVKLNRSFKPVYQVDGPAGVSDPEDAADDEDPEDLEEEEEEDFTNAGPVEDGDPLNSDDDLSFEDDTEMFEIDNVAACQYEKVNRTRNKWKFVFKDGIMNINGKDYVFNRASGVALLNMFFRRCSQQVGVGRVVRAVRRPTVTAVTLTESAKQKIKEYLKQQPTASGIRMSVKQRGCNGLVYSFEYASKKDPYDEEVKVNGAKLFIEPRALMTALGTEIDYVESKLSSGFVFRNPNVKGTCGCGESFNV</sequence>
<evidence type="ECO:0000313" key="10">
    <source>
        <dbReference type="Proteomes" id="UP000030665"/>
    </source>
</evidence>
<feature type="compositionally biased region" description="Acidic residues" evidence="7">
    <location>
        <begin position="197"/>
        <end position="218"/>
    </location>
</feature>
<reference evidence="9" key="2">
    <citation type="submission" date="2014-03" db="EMBL/GenBank/DDBJ databases">
        <title>The whipworm genome and dual-species transcriptomics of an intimate host-pathogen interaction.</title>
        <authorList>
            <person name="Foth B.J."/>
            <person name="Tsai I.J."/>
            <person name="Reid A.J."/>
            <person name="Bancroft A.J."/>
            <person name="Nichol S."/>
            <person name="Tracey A."/>
            <person name="Holroyd N."/>
            <person name="Cotton J.A."/>
            <person name="Stanley E.J."/>
            <person name="Zarowiecki M."/>
            <person name="Liu J.Z."/>
            <person name="Huckvale T."/>
            <person name="Cooper P.J."/>
            <person name="Grencis R.K."/>
            <person name="Berriman M."/>
        </authorList>
    </citation>
    <scope>NUCLEOTIDE SEQUENCE [LARGE SCALE GENOMIC DNA]</scope>
</reference>
<dbReference type="NCBIfam" id="TIGR00049">
    <property type="entry name" value="iron-sulfur cluster assembly accessory protein"/>
    <property type="match status" value="1"/>
</dbReference>
<evidence type="ECO:0000256" key="4">
    <source>
        <dbReference type="ARBA" id="ARBA00023163"/>
    </source>
</evidence>
<dbReference type="Pfam" id="PF01521">
    <property type="entry name" value="Fe-S_biosyn"/>
    <property type="match status" value="1"/>
</dbReference>